<gene>
    <name evidence="1" type="ordered locus">Achl_3292</name>
</gene>
<protein>
    <recommendedName>
        <fullName evidence="3">SnoaL-like domain-containing protein</fullName>
    </recommendedName>
</protein>
<evidence type="ECO:0008006" key="3">
    <source>
        <dbReference type="Google" id="ProtNLM"/>
    </source>
</evidence>
<proteinExistence type="predicted"/>
<name>B8HGI6_PSECP</name>
<organism evidence="1 2">
    <name type="scientific">Pseudarthrobacter chlorophenolicus (strain ATCC 700700 / DSM 12829 / CIP 107037 / JCM 12360 / KCTC 9906 / NCIMB 13794 / A6)</name>
    <name type="common">Arthrobacter chlorophenolicus</name>
    <dbReference type="NCBI Taxonomy" id="452863"/>
    <lineage>
        <taxon>Bacteria</taxon>
        <taxon>Bacillati</taxon>
        <taxon>Actinomycetota</taxon>
        <taxon>Actinomycetes</taxon>
        <taxon>Micrococcales</taxon>
        <taxon>Micrococcaceae</taxon>
        <taxon>Pseudarthrobacter</taxon>
    </lineage>
</organism>
<evidence type="ECO:0000313" key="2">
    <source>
        <dbReference type="Proteomes" id="UP000002505"/>
    </source>
</evidence>
<dbReference type="RefSeq" id="WP_015938446.1">
    <property type="nucleotide sequence ID" value="NC_011886.1"/>
</dbReference>
<dbReference type="SUPFAM" id="SSF54427">
    <property type="entry name" value="NTF2-like"/>
    <property type="match status" value="1"/>
</dbReference>
<sequence length="127" mass="13772">MAIRIITEPNCGNAPRHEITRRFAVALASADTSELELLVSPDAEWDILGKLSCRGIPAIIESAGLSPASVELRVLSVITHGREASIDGEVLYENGHVMNFCHVVRFANAAKTAAITRIRTYQASSNR</sequence>
<accession>B8HGI6</accession>
<reference evidence="1" key="1">
    <citation type="submission" date="2009-01" db="EMBL/GenBank/DDBJ databases">
        <title>Complete sequence of chromosome of Arthrobacter chlorophenolicus A6.</title>
        <authorList>
            <consortium name="US DOE Joint Genome Institute"/>
            <person name="Lucas S."/>
            <person name="Copeland A."/>
            <person name="Lapidus A."/>
            <person name="Glavina del Rio T."/>
            <person name="Tice H."/>
            <person name="Bruce D."/>
            <person name="Goodwin L."/>
            <person name="Pitluck S."/>
            <person name="Goltsman E."/>
            <person name="Clum A."/>
            <person name="Larimer F."/>
            <person name="Land M."/>
            <person name="Hauser L."/>
            <person name="Kyrpides N."/>
            <person name="Mikhailova N."/>
            <person name="Jansson J."/>
            <person name="Richardson P."/>
        </authorList>
    </citation>
    <scope>NUCLEOTIDE SEQUENCE [LARGE SCALE GENOMIC DNA]</scope>
    <source>
        <strain evidence="1">A6</strain>
    </source>
</reference>
<dbReference type="AlphaFoldDB" id="B8HGI6"/>
<dbReference type="KEGG" id="ach:Achl_3292"/>
<dbReference type="InterPro" id="IPR032710">
    <property type="entry name" value="NTF2-like_dom_sf"/>
</dbReference>
<dbReference type="OrthoDB" id="4412416at2"/>
<dbReference type="eggNOG" id="COG3631">
    <property type="taxonomic scope" value="Bacteria"/>
</dbReference>
<dbReference type="Proteomes" id="UP000002505">
    <property type="component" value="Chromosome"/>
</dbReference>
<dbReference type="HOGENOM" id="CLU_147287_2_2_11"/>
<keyword evidence="2" id="KW-1185">Reference proteome</keyword>
<dbReference type="Gene3D" id="3.10.450.50">
    <property type="match status" value="1"/>
</dbReference>
<evidence type="ECO:0000313" key="1">
    <source>
        <dbReference type="EMBL" id="ACL41252.1"/>
    </source>
</evidence>
<dbReference type="EMBL" id="CP001341">
    <property type="protein sequence ID" value="ACL41252.1"/>
    <property type="molecule type" value="Genomic_DNA"/>
</dbReference>